<evidence type="ECO:0000313" key="3">
    <source>
        <dbReference type="Proteomes" id="UP000236449"/>
    </source>
</evidence>
<dbReference type="EMBL" id="POSK01000002">
    <property type="protein sequence ID" value="PNI06274.1"/>
    <property type="molecule type" value="Genomic_DNA"/>
</dbReference>
<evidence type="ECO:0000313" key="2">
    <source>
        <dbReference type="EMBL" id="PNI06274.1"/>
    </source>
</evidence>
<proteinExistence type="predicted"/>
<sequence length="107" mass="11449">MVKKIGLINQWLLACLLALALPMTSVSAADNSTNQTVKTDDIVITVNVNTASAEEISTLLKGVGLKKAQAIVEYRDQHGPFASKDDLTKVKGIGASTVKKNNDRILL</sequence>
<gene>
    <name evidence="2" type="ORF">C1N32_04555</name>
</gene>
<dbReference type="AlphaFoldDB" id="A0A2J8I721"/>
<protein>
    <submittedName>
        <fullName evidence="2">Competence protein ComEA</fullName>
    </submittedName>
</protein>
<dbReference type="InterPro" id="IPR004509">
    <property type="entry name" value="Competence_ComEA_HhH"/>
</dbReference>
<dbReference type="NCBIfam" id="TIGR00426">
    <property type="entry name" value="competence protein ComEA helix-hairpin-helix repeat region"/>
    <property type="match status" value="1"/>
</dbReference>
<accession>A0A2J8I721</accession>
<evidence type="ECO:0000256" key="1">
    <source>
        <dbReference type="SAM" id="SignalP"/>
    </source>
</evidence>
<dbReference type="Gene3D" id="1.10.150.280">
    <property type="entry name" value="AF1531-like domain"/>
    <property type="match status" value="1"/>
</dbReference>
<name>A0A2J8I721_VIBDI</name>
<dbReference type="Pfam" id="PF12836">
    <property type="entry name" value="HHH_3"/>
    <property type="match status" value="1"/>
</dbReference>
<feature type="signal peptide" evidence="1">
    <location>
        <begin position="1"/>
        <end position="28"/>
    </location>
</feature>
<dbReference type="PANTHER" id="PTHR21180:SF32">
    <property type="entry name" value="ENDONUCLEASE_EXONUCLEASE_PHOSPHATASE FAMILY DOMAIN-CONTAINING PROTEIN 1"/>
    <property type="match status" value="1"/>
</dbReference>
<dbReference type="GO" id="GO:0015628">
    <property type="term" value="P:protein secretion by the type II secretion system"/>
    <property type="evidence" value="ECO:0007669"/>
    <property type="project" value="TreeGrafter"/>
</dbReference>
<comment type="caution">
    <text evidence="2">The sequence shown here is derived from an EMBL/GenBank/DDBJ whole genome shotgun (WGS) entry which is preliminary data.</text>
</comment>
<dbReference type="InterPro" id="IPR010994">
    <property type="entry name" value="RuvA_2-like"/>
</dbReference>
<dbReference type="PROSITE" id="PS51257">
    <property type="entry name" value="PROKAR_LIPOPROTEIN"/>
    <property type="match status" value="1"/>
</dbReference>
<dbReference type="OrthoDB" id="7510573at2"/>
<feature type="chain" id="PRO_5014362738" evidence="1">
    <location>
        <begin position="29"/>
        <end position="107"/>
    </location>
</feature>
<dbReference type="GO" id="GO:0015627">
    <property type="term" value="C:type II protein secretion system complex"/>
    <property type="evidence" value="ECO:0007669"/>
    <property type="project" value="TreeGrafter"/>
</dbReference>
<dbReference type="InterPro" id="IPR051675">
    <property type="entry name" value="Endo/Exo/Phosphatase_dom_1"/>
</dbReference>
<reference evidence="2 3" key="1">
    <citation type="submission" date="2018-01" db="EMBL/GenBank/DDBJ databases">
        <title>Draft genome sequences of six Vibrio diazotrophicus strains isolated from deep-sea sediments of the Baltic Sea.</title>
        <authorList>
            <person name="Castillo D."/>
            <person name="Vandieken V."/>
            <person name="Chiang O."/>
            <person name="Middelboe M."/>
        </authorList>
    </citation>
    <scope>NUCLEOTIDE SEQUENCE [LARGE SCALE GENOMIC DNA]</scope>
    <source>
        <strain evidence="2 3">60.27F</strain>
    </source>
</reference>
<organism evidence="2 3">
    <name type="scientific">Vibrio diazotrophicus</name>
    <dbReference type="NCBI Taxonomy" id="685"/>
    <lineage>
        <taxon>Bacteria</taxon>
        <taxon>Pseudomonadati</taxon>
        <taxon>Pseudomonadota</taxon>
        <taxon>Gammaproteobacteria</taxon>
        <taxon>Vibrionales</taxon>
        <taxon>Vibrionaceae</taxon>
        <taxon>Vibrio</taxon>
    </lineage>
</organism>
<keyword evidence="1" id="KW-0732">Signal</keyword>
<dbReference type="Proteomes" id="UP000236449">
    <property type="component" value="Unassembled WGS sequence"/>
</dbReference>
<dbReference type="PANTHER" id="PTHR21180">
    <property type="entry name" value="ENDONUCLEASE/EXONUCLEASE/PHOSPHATASE FAMILY DOMAIN-CONTAINING PROTEIN 1"/>
    <property type="match status" value="1"/>
</dbReference>
<dbReference type="SUPFAM" id="SSF47781">
    <property type="entry name" value="RuvA domain 2-like"/>
    <property type="match status" value="1"/>
</dbReference>